<protein>
    <recommendedName>
        <fullName evidence="11">Phosphotransferase</fullName>
        <ecNumber evidence="11">2.7.1.-</ecNumber>
    </recommendedName>
</protein>
<evidence type="ECO:0000256" key="2">
    <source>
        <dbReference type="ARBA" id="ARBA00005028"/>
    </source>
</evidence>
<evidence type="ECO:0000256" key="10">
    <source>
        <dbReference type="ARBA" id="ARBA00047905"/>
    </source>
</evidence>
<evidence type="ECO:0000256" key="5">
    <source>
        <dbReference type="ARBA" id="ARBA00022741"/>
    </source>
</evidence>
<dbReference type="Gene3D" id="3.30.420.40">
    <property type="match status" value="1"/>
</dbReference>
<keyword evidence="4 11" id="KW-0808">Transferase</keyword>
<evidence type="ECO:0000256" key="9">
    <source>
        <dbReference type="ARBA" id="ARBA00044613"/>
    </source>
</evidence>
<name>A0ABR2BUK9_9ROSI</name>
<dbReference type="InterPro" id="IPR001312">
    <property type="entry name" value="Hexokinase"/>
</dbReference>
<evidence type="ECO:0000256" key="1">
    <source>
        <dbReference type="ARBA" id="ARBA00004888"/>
    </source>
</evidence>
<evidence type="ECO:0000259" key="13">
    <source>
        <dbReference type="Pfam" id="PF03727"/>
    </source>
</evidence>
<dbReference type="Pfam" id="PF03727">
    <property type="entry name" value="Hexokinase_2"/>
    <property type="match status" value="1"/>
</dbReference>
<accession>A0ABR2BUK9</accession>
<evidence type="ECO:0000259" key="12">
    <source>
        <dbReference type="Pfam" id="PF00349"/>
    </source>
</evidence>
<dbReference type="InterPro" id="IPR019807">
    <property type="entry name" value="Hexokinase_BS"/>
</dbReference>
<dbReference type="EC" id="2.7.1.-" evidence="11"/>
<dbReference type="EMBL" id="JBBPBM010000084">
    <property type="protein sequence ID" value="KAK8510639.1"/>
    <property type="molecule type" value="Genomic_DNA"/>
</dbReference>
<comment type="catalytic activity">
    <reaction evidence="9">
        <text>a D-hexose + ATP = a D-hexose 6-phosphate + ADP + H(+)</text>
        <dbReference type="Rhea" id="RHEA:22740"/>
        <dbReference type="ChEBI" id="CHEBI:4194"/>
        <dbReference type="ChEBI" id="CHEBI:15378"/>
        <dbReference type="ChEBI" id="CHEBI:30616"/>
        <dbReference type="ChEBI" id="CHEBI:229467"/>
        <dbReference type="ChEBI" id="CHEBI:456216"/>
        <dbReference type="EC" id="2.7.1.1"/>
    </reaction>
    <physiologicalReaction direction="left-to-right" evidence="9">
        <dbReference type="Rhea" id="RHEA:22741"/>
    </physiologicalReaction>
</comment>
<comment type="pathway">
    <text evidence="1">Carbohydrate degradation; glycolysis; D-glyceraldehyde 3-phosphate and glycerone phosphate from D-glucose: step 1/4.</text>
</comment>
<evidence type="ECO:0000256" key="3">
    <source>
        <dbReference type="ARBA" id="ARBA00009225"/>
    </source>
</evidence>
<sequence>MGKVAVGAAVVCAAAVCAAAALVVRHRMKSSGKWAQALSILREFEEKCGTPISKLKQVADAMTVEMHAGVASEGGSKLKMIISYIDNLPTGDEKGLFYALDLGGTNFRVLRVHLGGKEHRVVKQEFEEVSIPPHLMTGSSDALFDFIASALAKFVATESDGLHFSPDRQREMGFTFSFPVRQTSISSGTLIKWTKGFSIEMIRLILVGQDVVGELTKAMERVGLDMRVTALVNDTIGTLAGGRYHNPDVVAAVILGTGTNAAYVERAHAIPKWHGLLQFYLNRGTCMEWGNFRSSHLPLTEYDEALDAESLNPGEQISEKIISGMYLGEIVRRVLCRMAEEAAFFWRYCSSKTKNSLYTKVCLYCFHRTPHTSAMYHDTSPDLKIVATKLKDILELLKMRKVIVELCDIVASRGARLSAAGIVGILKKTGRDAVKDGEKQKSVVSLDGGLYEHYTKFRTCMEDTLVEVLGDVSNNIVIEHSNDGSGIGAALLAASHSQYTEADES</sequence>
<evidence type="ECO:0000313" key="14">
    <source>
        <dbReference type="EMBL" id="KAK8510639.1"/>
    </source>
</evidence>
<evidence type="ECO:0000256" key="7">
    <source>
        <dbReference type="ARBA" id="ARBA00022840"/>
    </source>
</evidence>
<keyword evidence="6 11" id="KW-0418">Kinase</keyword>
<evidence type="ECO:0000256" key="8">
    <source>
        <dbReference type="ARBA" id="ARBA00023152"/>
    </source>
</evidence>
<keyword evidence="7 11" id="KW-0067">ATP-binding</keyword>
<feature type="domain" description="Hexokinase N-terminal" evidence="12">
    <location>
        <begin position="41"/>
        <end position="244"/>
    </location>
</feature>
<comment type="pathway">
    <text evidence="2">Carbohydrate metabolism; hexose metabolism.</text>
</comment>
<dbReference type="InterPro" id="IPR022672">
    <property type="entry name" value="Hexokinase_N"/>
</dbReference>
<comment type="caution">
    <text evidence="14">The sequence shown here is derived from an EMBL/GenBank/DDBJ whole genome shotgun (WGS) entry which is preliminary data.</text>
</comment>
<keyword evidence="5 11" id="KW-0547">Nucleotide-binding</keyword>
<dbReference type="PANTHER" id="PTHR19443">
    <property type="entry name" value="HEXOKINASE"/>
    <property type="match status" value="1"/>
</dbReference>
<keyword evidence="15" id="KW-1185">Reference proteome</keyword>
<evidence type="ECO:0000256" key="6">
    <source>
        <dbReference type="ARBA" id="ARBA00022777"/>
    </source>
</evidence>
<dbReference type="Pfam" id="PF00349">
    <property type="entry name" value="Hexokinase_1"/>
    <property type="match status" value="1"/>
</dbReference>
<dbReference type="PROSITE" id="PS51748">
    <property type="entry name" value="HEXOKINASE_2"/>
    <property type="match status" value="1"/>
</dbReference>
<dbReference type="InterPro" id="IPR043129">
    <property type="entry name" value="ATPase_NBD"/>
</dbReference>
<comment type="similarity">
    <text evidence="3 11">Belongs to the hexokinase family.</text>
</comment>
<gene>
    <name evidence="14" type="ORF">V6N12_055566</name>
</gene>
<proteinExistence type="inferred from homology"/>
<dbReference type="PROSITE" id="PS00378">
    <property type="entry name" value="HEXOKINASE_1"/>
    <property type="match status" value="1"/>
</dbReference>
<dbReference type="PRINTS" id="PR00475">
    <property type="entry name" value="HEXOKINASE"/>
</dbReference>
<dbReference type="SUPFAM" id="SSF53067">
    <property type="entry name" value="Actin-like ATPase domain"/>
    <property type="match status" value="2"/>
</dbReference>
<reference evidence="14 15" key="1">
    <citation type="journal article" date="2024" name="G3 (Bethesda)">
        <title>Genome assembly of Hibiscus sabdariffa L. provides insights into metabolisms of medicinal natural products.</title>
        <authorList>
            <person name="Kim T."/>
        </authorList>
    </citation>
    <scope>NUCLEOTIDE SEQUENCE [LARGE SCALE GENOMIC DNA]</scope>
    <source>
        <strain evidence="14">TK-2024</strain>
        <tissue evidence="14">Old leaves</tissue>
    </source>
</reference>
<dbReference type="InterPro" id="IPR022673">
    <property type="entry name" value="Hexokinase_C"/>
</dbReference>
<keyword evidence="8 11" id="KW-0324">Glycolysis</keyword>
<evidence type="ECO:0000256" key="4">
    <source>
        <dbReference type="ARBA" id="ARBA00022679"/>
    </source>
</evidence>
<feature type="domain" description="Hexokinase C-terminal" evidence="13">
    <location>
        <begin position="251"/>
        <end position="494"/>
    </location>
</feature>
<organism evidence="14 15">
    <name type="scientific">Hibiscus sabdariffa</name>
    <name type="common">roselle</name>
    <dbReference type="NCBI Taxonomy" id="183260"/>
    <lineage>
        <taxon>Eukaryota</taxon>
        <taxon>Viridiplantae</taxon>
        <taxon>Streptophyta</taxon>
        <taxon>Embryophyta</taxon>
        <taxon>Tracheophyta</taxon>
        <taxon>Spermatophyta</taxon>
        <taxon>Magnoliopsida</taxon>
        <taxon>eudicotyledons</taxon>
        <taxon>Gunneridae</taxon>
        <taxon>Pentapetalae</taxon>
        <taxon>rosids</taxon>
        <taxon>malvids</taxon>
        <taxon>Malvales</taxon>
        <taxon>Malvaceae</taxon>
        <taxon>Malvoideae</taxon>
        <taxon>Hibiscus</taxon>
    </lineage>
</organism>
<evidence type="ECO:0000313" key="15">
    <source>
        <dbReference type="Proteomes" id="UP001472677"/>
    </source>
</evidence>
<dbReference type="PANTHER" id="PTHR19443:SF16">
    <property type="entry name" value="HEXOKINASE TYPE 1-RELATED"/>
    <property type="match status" value="1"/>
</dbReference>
<dbReference type="Gene3D" id="3.40.367.20">
    <property type="match status" value="1"/>
</dbReference>
<comment type="catalytic activity">
    <reaction evidence="10">
        <text>D-fructose + ATP = D-fructose 6-phosphate + ADP + H(+)</text>
        <dbReference type="Rhea" id="RHEA:16125"/>
        <dbReference type="ChEBI" id="CHEBI:15378"/>
        <dbReference type="ChEBI" id="CHEBI:30616"/>
        <dbReference type="ChEBI" id="CHEBI:37721"/>
        <dbReference type="ChEBI" id="CHEBI:61527"/>
        <dbReference type="ChEBI" id="CHEBI:456216"/>
        <dbReference type="EC" id="2.7.1.1"/>
    </reaction>
    <physiologicalReaction direction="left-to-right" evidence="10">
        <dbReference type="Rhea" id="RHEA:16126"/>
    </physiologicalReaction>
</comment>
<dbReference type="Proteomes" id="UP001472677">
    <property type="component" value="Unassembled WGS sequence"/>
</dbReference>
<dbReference type="CDD" id="cd24020">
    <property type="entry name" value="ASKHA_NBD_HK_plant"/>
    <property type="match status" value="1"/>
</dbReference>
<evidence type="ECO:0000256" key="11">
    <source>
        <dbReference type="RuleBase" id="RU362007"/>
    </source>
</evidence>